<feature type="transmembrane region" description="Helical" evidence="1">
    <location>
        <begin position="21"/>
        <end position="40"/>
    </location>
</feature>
<protein>
    <submittedName>
        <fullName evidence="2">Unannotated protein</fullName>
    </submittedName>
</protein>
<gene>
    <name evidence="2" type="ORF">UFOPK3610_00836</name>
</gene>
<sequence>MTEISPTGRSNPRLRQTAGDMVRSLALVLGVVAVILIVTLRPQPDAVKVIDYQPELAVARAQAGYPVLAPVGLDADWRATSVRWQPTTGSTPDKAWHLGFVTPDDAYAQLGQSSTTNVNYLPEQTDRGQPMGRVSVGGFDWQQYTSKAGQRSLVRVDRGVTIVVTGTADWAALELFATSLRS</sequence>
<reference evidence="2" key="1">
    <citation type="submission" date="2020-05" db="EMBL/GenBank/DDBJ databases">
        <authorList>
            <person name="Chiriac C."/>
            <person name="Salcher M."/>
            <person name="Ghai R."/>
            <person name="Kavagutti S V."/>
        </authorList>
    </citation>
    <scope>NUCLEOTIDE SEQUENCE</scope>
</reference>
<organism evidence="2">
    <name type="scientific">freshwater metagenome</name>
    <dbReference type="NCBI Taxonomy" id="449393"/>
    <lineage>
        <taxon>unclassified sequences</taxon>
        <taxon>metagenomes</taxon>
        <taxon>ecological metagenomes</taxon>
    </lineage>
</organism>
<proteinExistence type="predicted"/>
<dbReference type="Pfam" id="PF14030">
    <property type="entry name" value="DUF4245"/>
    <property type="match status" value="1"/>
</dbReference>
<accession>A0A6J7GWD4</accession>
<dbReference type="AlphaFoldDB" id="A0A6J7GWD4"/>
<keyword evidence="1" id="KW-1133">Transmembrane helix</keyword>
<dbReference type="EMBL" id="CAFBMR010000025">
    <property type="protein sequence ID" value="CAB4911584.1"/>
    <property type="molecule type" value="Genomic_DNA"/>
</dbReference>
<keyword evidence="1" id="KW-0812">Transmembrane</keyword>
<dbReference type="InterPro" id="IPR025339">
    <property type="entry name" value="DUF4245"/>
</dbReference>
<name>A0A6J7GWD4_9ZZZZ</name>
<evidence type="ECO:0000313" key="2">
    <source>
        <dbReference type="EMBL" id="CAB4911584.1"/>
    </source>
</evidence>
<keyword evidence="1" id="KW-0472">Membrane</keyword>
<evidence type="ECO:0000256" key="1">
    <source>
        <dbReference type="SAM" id="Phobius"/>
    </source>
</evidence>